<proteinExistence type="inferred from homology"/>
<dbReference type="SUPFAM" id="SSF111369">
    <property type="entry name" value="HlyD-like secretion proteins"/>
    <property type="match status" value="1"/>
</dbReference>
<sequence length="396" mass="43949">MKHSLKYLIFSSFCVTIIVAAGCSSEEKSSTVSTKVKSQTSLDSLVLNQKQLESVNVDLVSFETRSLKPIIFSNGVITLLPDSKAEVSSHIEGKVEQIFVREGMSVHKGQPILKISSFQLLELQNEFAAAQSEAEFLEIEYKRQDELRKSNIGVLAEYQSVDSKLKAAIAKEKALQNKLDLIGISTGGLAKKRDMKMTSSLVITSPIDGFVYKFNENIGSLVKPETILAEIINPDKLQADVFVYEKDADFVEEGLPVEISFVNRAIANAQGKIAYISRAIDAQNKAITLHVNFKRPNTKEPILADMNVKVKIVGVGTKTSENTLPKTAIFDDGDNKFIFCASGPTPEKIAFRKYRVEILREDEQYVQVKVLENIPSDVKIANKNVLALEAERKKNE</sequence>
<dbReference type="PANTHER" id="PTHR30097:SF4">
    <property type="entry name" value="SLR6042 PROTEIN"/>
    <property type="match status" value="1"/>
</dbReference>
<dbReference type="OrthoDB" id="921952at2"/>
<keyword evidence="3" id="KW-0175">Coiled coil</keyword>
<dbReference type="RefSeq" id="WP_092018734.1">
    <property type="nucleotide sequence ID" value="NZ_FOXH01000013.1"/>
</dbReference>
<evidence type="ECO:0000259" key="5">
    <source>
        <dbReference type="Pfam" id="PF25984"/>
    </source>
</evidence>
<dbReference type="Gene3D" id="2.40.30.170">
    <property type="match status" value="1"/>
</dbReference>
<gene>
    <name evidence="6" type="ORF">SAMN04515674_11321</name>
</gene>
<feature type="domain" description="YknX-like barrel-sandwich hybrid" evidence="5">
    <location>
        <begin position="92"/>
        <end position="220"/>
    </location>
</feature>
<dbReference type="EMBL" id="FOXH01000013">
    <property type="protein sequence ID" value="SFQ24871.1"/>
    <property type="molecule type" value="Genomic_DNA"/>
</dbReference>
<keyword evidence="2" id="KW-0813">Transport</keyword>
<dbReference type="Gene3D" id="2.40.50.100">
    <property type="match status" value="1"/>
</dbReference>
<evidence type="ECO:0000313" key="7">
    <source>
        <dbReference type="Proteomes" id="UP000199306"/>
    </source>
</evidence>
<dbReference type="PROSITE" id="PS51257">
    <property type="entry name" value="PROKAR_LIPOPROTEIN"/>
    <property type="match status" value="1"/>
</dbReference>
<feature type="chain" id="PRO_5011436451" evidence="4">
    <location>
        <begin position="21"/>
        <end position="396"/>
    </location>
</feature>
<dbReference type="InterPro" id="IPR051909">
    <property type="entry name" value="MFP_Cation_Efflux"/>
</dbReference>
<dbReference type="Proteomes" id="UP000199306">
    <property type="component" value="Unassembled WGS sequence"/>
</dbReference>
<evidence type="ECO:0000256" key="4">
    <source>
        <dbReference type="SAM" id="SignalP"/>
    </source>
</evidence>
<organism evidence="6 7">
    <name type="scientific">Pseudarcicella hirudinis</name>
    <dbReference type="NCBI Taxonomy" id="1079859"/>
    <lineage>
        <taxon>Bacteria</taxon>
        <taxon>Pseudomonadati</taxon>
        <taxon>Bacteroidota</taxon>
        <taxon>Cytophagia</taxon>
        <taxon>Cytophagales</taxon>
        <taxon>Flectobacillaceae</taxon>
        <taxon>Pseudarcicella</taxon>
    </lineage>
</organism>
<accession>A0A1I5WZ21</accession>
<dbReference type="PANTHER" id="PTHR30097">
    <property type="entry name" value="CATION EFFLUX SYSTEM PROTEIN CUSB"/>
    <property type="match status" value="1"/>
</dbReference>
<dbReference type="InterPro" id="IPR058639">
    <property type="entry name" value="BSH_YknX-like"/>
</dbReference>
<dbReference type="InterPro" id="IPR006143">
    <property type="entry name" value="RND_pump_MFP"/>
</dbReference>
<protein>
    <submittedName>
        <fullName evidence="6">RND family efflux transporter, MFP subunit</fullName>
    </submittedName>
</protein>
<dbReference type="Gene3D" id="1.10.287.470">
    <property type="entry name" value="Helix hairpin bin"/>
    <property type="match status" value="1"/>
</dbReference>
<dbReference type="Pfam" id="PF25984">
    <property type="entry name" value="BSH_YknX"/>
    <property type="match status" value="1"/>
</dbReference>
<dbReference type="GO" id="GO:0022857">
    <property type="term" value="F:transmembrane transporter activity"/>
    <property type="evidence" value="ECO:0007669"/>
    <property type="project" value="InterPro"/>
</dbReference>
<dbReference type="GO" id="GO:0060003">
    <property type="term" value="P:copper ion export"/>
    <property type="evidence" value="ECO:0007669"/>
    <property type="project" value="TreeGrafter"/>
</dbReference>
<evidence type="ECO:0000256" key="2">
    <source>
        <dbReference type="ARBA" id="ARBA00022448"/>
    </source>
</evidence>
<dbReference type="GO" id="GO:0030313">
    <property type="term" value="C:cell envelope"/>
    <property type="evidence" value="ECO:0007669"/>
    <property type="project" value="TreeGrafter"/>
</dbReference>
<reference evidence="6 7" key="1">
    <citation type="submission" date="2016-10" db="EMBL/GenBank/DDBJ databases">
        <authorList>
            <person name="de Groot N.N."/>
        </authorList>
    </citation>
    <scope>NUCLEOTIDE SEQUENCE [LARGE SCALE GENOMIC DNA]</scope>
    <source>
        <strain evidence="7">E92,LMG 26720,CCM 7988</strain>
    </source>
</reference>
<dbReference type="AlphaFoldDB" id="A0A1I5WZ21"/>
<dbReference type="GO" id="GO:0016020">
    <property type="term" value="C:membrane"/>
    <property type="evidence" value="ECO:0007669"/>
    <property type="project" value="InterPro"/>
</dbReference>
<feature type="coiled-coil region" evidence="3">
    <location>
        <begin position="120"/>
        <end position="147"/>
    </location>
</feature>
<keyword evidence="4" id="KW-0732">Signal</keyword>
<evidence type="ECO:0000256" key="1">
    <source>
        <dbReference type="ARBA" id="ARBA00009477"/>
    </source>
</evidence>
<dbReference type="STRING" id="1079859.SAMN04515674_11321"/>
<keyword evidence="7" id="KW-1185">Reference proteome</keyword>
<feature type="signal peptide" evidence="4">
    <location>
        <begin position="1"/>
        <end position="20"/>
    </location>
</feature>
<comment type="similarity">
    <text evidence="1">Belongs to the membrane fusion protein (MFP) (TC 8.A.1) family.</text>
</comment>
<dbReference type="NCBIfam" id="TIGR01730">
    <property type="entry name" value="RND_mfp"/>
    <property type="match status" value="1"/>
</dbReference>
<evidence type="ECO:0000313" key="6">
    <source>
        <dbReference type="EMBL" id="SFQ24871.1"/>
    </source>
</evidence>
<dbReference type="GO" id="GO:0015679">
    <property type="term" value="P:plasma membrane copper ion transport"/>
    <property type="evidence" value="ECO:0007669"/>
    <property type="project" value="TreeGrafter"/>
</dbReference>
<evidence type="ECO:0000256" key="3">
    <source>
        <dbReference type="SAM" id="Coils"/>
    </source>
</evidence>
<name>A0A1I5WZ21_9BACT</name>